<dbReference type="Proteomes" id="UP000694396">
    <property type="component" value="Unplaced"/>
</dbReference>
<keyword evidence="3 7" id="KW-0507">mRNA processing</keyword>
<evidence type="ECO:0000256" key="1">
    <source>
        <dbReference type="ARBA" id="ARBA00004123"/>
    </source>
</evidence>
<reference evidence="9" key="1">
    <citation type="submission" date="2025-08" db="UniProtKB">
        <authorList>
            <consortium name="Ensembl"/>
        </authorList>
    </citation>
    <scope>IDENTIFICATION</scope>
</reference>
<dbReference type="GO" id="GO:0005681">
    <property type="term" value="C:spliceosomal complex"/>
    <property type="evidence" value="ECO:0007669"/>
    <property type="project" value="UniProtKB-KW"/>
</dbReference>
<dbReference type="Ensembl" id="ENSCRFT00000011737.1">
    <property type="protein sequence ID" value="ENSCRFP00000011340.1"/>
    <property type="gene ID" value="ENSCRFG00000008821.1"/>
</dbReference>
<dbReference type="AlphaFoldDB" id="A0A8C3QUE5"/>
<comment type="subcellular location">
    <subcellularLocation>
        <location evidence="1 7">Nucleus</location>
    </subcellularLocation>
</comment>
<keyword evidence="6 7" id="KW-0539">Nucleus</keyword>
<dbReference type="InterPro" id="IPR005037">
    <property type="entry name" value="PRP38"/>
</dbReference>
<proteinExistence type="inferred from homology"/>
<evidence type="ECO:0000313" key="9">
    <source>
        <dbReference type="Ensembl" id="ENSCRFP00000011340.1"/>
    </source>
</evidence>
<comment type="function">
    <text evidence="7">May be required for pre-mRNA splicing.</text>
</comment>
<evidence type="ECO:0000256" key="6">
    <source>
        <dbReference type="ARBA" id="ARBA00023242"/>
    </source>
</evidence>
<evidence type="ECO:0000256" key="3">
    <source>
        <dbReference type="ARBA" id="ARBA00022664"/>
    </source>
</evidence>
<protein>
    <recommendedName>
        <fullName evidence="7">Pre-mRNA-splicing factor 38B</fullName>
    </recommendedName>
</protein>
<evidence type="ECO:0000256" key="2">
    <source>
        <dbReference type="ARBA" id="ARBA00006164"/>
    </source>
</evidence>
<evidence type="ECO:0000313" key="10">
    <source>
        <dbReference type="Proteomes" id="UP000694396"/>
    </source>
</evidence>
<evidence type="ECO:0000256" key="5">
    <source>
        <dbReference type="ARBA" id="ARBA00023187"/>
    </source>
</evidence>
<comment type="similarity">
    <text evidence="2 7">Belongs to the PRP38 family.</text>
</comment>
<organism evidence="9 10">
    <name type="scientific">Cyanoderma ruficeps</name>
    <name type="common">rufous-capped babbler</name>
    <dbReference type="NCBI Taxonomy" id="181631"/>
    <lineage>
        <taxon>Eukaryota</taxon>
        <taxon>Metazoa</taxon>
        <taxon>Chordata</taxon>
        <taxon>Craniata</taxon>
        <taxon>Vertebrata</taxon>
        <taxon>Euteleostomi</taxon>
        <taxon>Archelosauria</taxon>
        <taxon>Archosauria</taxon>
        <taxon>Dinosauria</taxon>
        <taxon>Saurischia</taxon>
        <taxon>Theropoda</taxon>
        <taxon>Coelurosauria</taxon>
        <taxon>Aves</taxon>
        <taxon>Neognathae</taxon>
        <taxon>Neoaves</taxon>
        <taxon>Telluraves</taxon>
        <taxon>Australaves</taxon>
        <taxon>Passeriformes</taxon>
        <taxon>Sylvioidea</taxon>
        <taxon>Timaliidae</taxon>
        <taxon>Cyanoderma</taxon>
    </lineage>
</organism>
<feature type="compositionally biased region" description="Polar residues" evidence="8">
    <location>
        <begin position="1"/>
        <end position="19"/>
    </location>
</feature>
<keyword evidence="4 7" id="KW-0747">Spliceosome</keyword>
<evidence type="ECO:0000256" key="4">
    <source>
        <dbReference type="ARBA" id="ARBA00022728"/>
    </source>
</evidence>
<name>A0A8C3QUE5_9PASS</name>
<dbReference type="Pfam" id="PF03371">
    <property type="entry name" value="PRP38"/>
    <property type="match status" value="1"/>
</dbReference>
<evidence type="ECO:0000256" key="8">
    <source>
        <dbReference type="SAM" id="MobiDB-lite"/>
    </source>
</evidence>
<reference evidence="9" key="2">
    <citation type="submission" date="2025-09" db="UniProtKB">
        <authorList>
            <consortium name="Ensembl"/>
        </authorList>
    </citation>
    <scope>IDENTIFICATION</scope>
</reference>
<sequence>MAQSTVKDTLSIHGTNPQTWRRGSSTPTSLSPSTGRRRVLAELVLDKAMELKYVGGVYGGNIKPTPFLCLMLKIL</sequence>
<keyword evidence="10" id="KW-1185">Reference proteome</keyword>
<evidence type="ECO:0000256" key="7">
    <source>
        <dbReference type="RuleBase" id="RU367025"/>
    </source>
</evidence>
<accession>A0A8C3QUE5</accession>
<keyword evidence="5 7" id="KW-0508">mRNA splicing</keyword>
<feature type="region of interest" description="Disordered" evidence="8">
    <location>
        <begin position="1"/>
        <end position="35"/>
    </location>
</feature>
<dbReference type="GO" id="GO:0000398">
    <property type="term" value="P:mRNA splicing, via spliceosome"/>
    <property type="evidence" value="ECO:0007669"/>
    <property type="project" value="UniProtKB-UniRule"/>
</dbReference>
<feature type="compositionally biased region" description="Low complexity" evidence="8">
    <location>
        <begin position="21"/>
        <end position="34"/>
    </location>
</feature>